<keyword evidence="1" id="KW-0732">Signal</keyword>
<reference evidence="2 3" key="1">
    <citation type="submission" date="2021-08" db="EMBL/GenBank/DDBJ databases">
        <title>Shewanella putrefaciens YZ-J, complete genome.</title>
        <authorList>
            <person name="Yi Z."/>
        </authorList>
    </citation>
    <scope>NUCLEOTIDE SEQUENCE [LARGE SCALE GENOMIC DNA]</scope>
    <source>
        <strain evidence="2 3">YZ-J</strain>
    </source>
</reference>
<evidence type="ECO:0000256" key="1">
    <source>
        <dbReference type="SAM" id="SignalP"/>
    </source>
</evidence>
<accession>A0ABX8X7P1</accession>
<dbReference type="PIRSF" id="PIRSF025560">
    <property type="entry name" value="UCP025560"/>
    <property type="match status" value="1"/>
</dbReference>
<dbReference type="EMBL" id="CP080635">
    <property type="protein sequence ID" value="QYX71266.1"/>
    <property type="molecule type" value="Genomic_DNA"/>
</dbReference>
<sequence>MKSMPLKTKRLKTKLLQLFTLCFLSLSLLSQSAFAMSLQEAKSQGFLGEQANGYLGLVQANPEAKAVMDDVNNKRRAHYETIAKKNNISAADVAKLAGEKAIAATDKGNYVQDASGKWIKK</sequence>
<dbReference type="RefSeq" id="WP_011789152.1">
    <property type="nucleotide sequence ID" value="NZ_BMPK01000005.1"/>
</dbReference>
<protein>
    <submittedName>
        <fullName evidence="2">YdbL family protein</fullName>
    </submittedName>
</protein>
<dbReference type="Proteomes" id="UP000827084">
    <property type="component" value="Chromosome"/>
</dbReference>
<evidence type="ECO:0000313" key="2">
    <source>
        <dbReference type="EMBL" id="QYX71266.1"/>
    </source>
</evidence>
<organism evidence="2 3">
    <name type="scientific">Shewanella putrefaciens</name>
    <name type="common">Pseudomonas putrefaciens</name>
    <dbReference type="NCBI Taxonomy" id="24"/>
    <lineage>
        <taxon>Bacteria</taxon>
        <taxon>Pseudomonadati</taxon>
        <taxon>Pseudomonadota</taxon>
        <taxon>Gammaproteobacteria</taxon>
        <taxon>Alteromonadales</taxon>
        <taxon>Shewanellaceae</taxon>
        <taxon>Shewanella</taxon>
    </lineage>
</organism>
<feature type="signal peptide" evidence="1">
    <location>
        <begin position="1"/>
        <end position="35"/>
    </location>
</feature>
<name>A0ABX8X7P1_SHEPU</name>
<proteinExistence type="predicted"/>
<dbReference type="InterPro" id="IPR008309">
    <property type="entry name" value="YdbL"/>
</dbReference>
<keyword evidence="3" id="KW-1185">Reference proteome</keyword>
<evidence type="ECO:0000313" key="3">
    <source>
        <dbReference type="Proteomes" id="UP000827084"/>
    </source>
</evidence>
<gene>
    <name evidence="2" type="ORF">K3G22_10645</name>
</gene>
<feature type="chain" id="PRO_5046209290" evidence="1">
    <location>
        <begin position="36"/>
        <end position="121"/>
    </location>
</feature>
<dbReference type="Pfam" id="PF07027">
    <property type="entry name" value="DUF1318"/>
    <property type="match status" value="1"/>
</dbReference>
<dbReference type="GeneID" id="67443723"/>